<dbReference type="AlphaFoldDB" id="A0AAW2HED8"/>
<keyword evidence="1" id="KW-0472">Membrane</keyword>
<keyword evidence="1" id="KW-1133">Transmembrane helix</keyword>
<keyword evidence="1" id="KW-0812">Transmembrane</keyword>
<sequence>MVERKAAGDVGHILHAYLQRPYYWSWGGIPSANVTNKWPKKEDRLKKSSTSSARQKSVKLVPVNSTDAYNILERNQKIYEDNYFTDNGVSDFERESSSSSSSTDYMIDRVTSVLPTRSSTVDYQLDVNYSKWNFSDSIDETNGANVLNGSKANEVYVQNRTVVLVTGDSFLPKLLNDTIDYGSCHNGSNWSNVTDCDGNYTVFPFENDDALHLAAMVATAFVLGLIILATVIGKSIFHYFPVNFLSARRIRS</sequence>
<evidence type="ECO:0000256" key="1">
    <source>
        <dbReference type="SAM" id="Phobius"/>
    </source>
</evidence>
<protein>
    <submittedName>
        <fullName evidence="2">Uncharacterized protein</fullName>
    </submittedName>
</protein>
<comment type="caution">
    <text evidence="2">The sequence shown here is derived from an EMBL/GenBank/DDBJ whole genome shotgun (WGS) entry which is preliminary data.</text>
</comment>
<dbReference type="EMBL" id="JARGDH010000005">
    <property type="protein sequence ID" value="KAL0268047.1"/>
    <property type="molecule type" value="Genomic_DNA"/>
</dbReference>
<evidence type="ECO:0000313" key="2">
    <source>
        <dbReference type="EMBL" id="KAL0268047.1"/>
    </source>
</evidence>
<feature type="transmembrane region" description="Helical" evidence="1">
    <location>
        <begin position="210"/>
        <end position="232"/>
    </location>
</feature>
<proteinExistence type="predicted"/>
<accession>A0AAW2HED8</accession>
<reference evidence="2" key="1">
    <citation type="journal article" date="2024" name="Gigascience">
        <title>Chromosome-level genome of the poultry shaft louse Menopon gallinae provides insight into the host-switching and adaptive evolution of parasitic lice.</title>
        <authorList>
            <person name="Xu Y."/>
            <person name="Ma L."/>
            <person name="Liu S."/>
            <person name="Liang Y."/>
            <person name="Liu Q."/>
            <person name="He Z."/>
            <person name="Tian L."/>
            <person name="Duan Y."/>
            <person name="Cai W."/>
            <person name="Li H."/>
            <person name="Song F."/>
        </authorList>
    </citation>
    <scope>NUCLEOTIDE SEQUENCE</scope>
    <source>
        <strain evidence="2">Cailab_2023a</strain>
    </source>
</reference>
<gene>
    <name evidence="2" type="ORF">PYX00_010130</name>
</gene>
<organism evidence="2">
    <name type="scientific">Menopon gallinae</name>
    <name type="common">poultry shaft louse</name>
    <dbReference type="NCBI Taxonomy" id="328185"/>
    <lineage>
        <taxon>Eukaryota</taxon>
        <taxon>Metazoa</taxon>
        <taxon>Ecdysozoa</taxon>
        <taxon>Arthropoda</taxon>
        <taxon>Hexapoda</taxon>
        <taxon>Insecta</taxon>
        <taxon>Pterygota</taxon>
        <taxon>Neoptera</taxon>
        <taxon>Paraneoptera</taxon>
        <taxon>Psocodea</taxon>
        <taxon>Troctomorpha</taxon>
        <taxon>Phthiraptera</taxon>
        <taxon>Amblycera</taxon>
        <taxon>Menoponidae</taxon>
        <taxon>Menopon</taxon>
    </lineage>
</organism>
<name>A0AAW2HED8_9NEOP</name>